<dbReference type="EMBL" id="DS715141">
    <property type="protein sequence ID" value="EEC06166.1"/>
    <property type="molecule type" value="Genomic_DNA"/>
</dbReference>
<evidence type="ECO:0000313" key="3">
    <source>
        <dbReference type="EnsemblMetazoa" id="ISCW003965-PA"/>
    </source>
</evidence>
<proteinExistence type="predicted"/>
<evidence type="ECO:0000256" key="1">
    <source>
        <dbReference type="SAM" id="MobiDB-lite"/>
    </source>
</evidence>
<reference evidence="3" key="2">
    <citation type="submission" date="2020-05" db="UniProtKB">
        <authorList>
            <consortium name="EnsemblMetazoa"/>
        </authorList>
    </citation>
    <scope>IDENTIFICATION</scope>
    <source>
        <strain evidence="3">wikel</strain>
    </source>
</reference>
<protein>
    <submittedName>
        <fullName evidence="2 3">Uncharacterized protein</fullName>
    </submittedName>
</protein>
<dbReference type="VEuPathDB" id="VectorBase:ISCP_031866"/>
<gene>
    <name evidence="2" type="ORF">IscW_ISCW003965</name>
</gene>
<dbReference type="HOGENOM" id="CLU_1108132_0_0_1"/>
<dbReference type="PaxDb" id="6945-B7PHU4"/>
<dbReference type="STRING" id="6945.B7PHU4"/>
<feature type="compositionally biased region" description="Basic and acidic residues" evidence="1">
    <location>
        <begin position="144"/>
        <end position="160"/>
    </location>
</feature>
<dbReference type="InParanoid" id="B7PHU4"/>
<dbReference type="EMBL" id="ABJB010681430">
    <property type="status" value="NOT_ANNOTATED_CDS"/>
    <property type="molecule type" value="Genomic_DNA"/>
</dbReference>
<dbReference type="Proteomes" id="UP000001555">
    <property type="component" value="Unassembled WGS sequence"/>
</dbReference>
<dbReference type="VEuPathDB" id="VectorBase:ISCI003965"/>
<dbReference type="VEuPathDB" id="VectorBase:ISCW003965"/>
<evidence type="ECO:0000313" key="4">
    <source>
        <dbReference type="Proteomes" id="UP000001555"/>
    </source>
</evidence>
<reference evidence="2 4" key="1">
    <citation type="submission" date="2008-03" db="EMBL/GenBank/DDBJ databases">
        <title>Annotation of Ixodes scapularis.</title>
        <authorList>
            <consortium name="Ixodes scapularis Genome Project Consortium"/>
            <person name="Caler E."/>
            <person name="Hannick L.I."/>
            <person name="Bidwell S."/>
            <person name="Joardar V."/>
            <person name="Thiagarajan M."/>
            <person name="Amedeo P."/>
            <person name="Galinsky K.J."/>
            <person name="Schobel S."/>
            <person name="Inman J."/>
            <person name="Hostetler J."/>
            <person name="Miller J."/>
            <person name="Hammond M."/>
            <person name="Megy K."/>
            <person name="Lawson D."/>
            <person name="Kodira C."/>
            <person name="Sutton G."/>
            <person name="Meyer J."/>
            <person name="Hill C.A."/>
            <person name="Birren B."/>
            <person name="Nene V."/>
            <person name="Collins F."/>
            <person name="Alarcon-Chaidez F."/>
            <person name="Wikel S."/>
            <person name="Strausberg R."/>
        </authorList>
    </citation>
    <scope>NUCLEOTIDE SEQUENCE [LARGE SCALE GENOMIC DNA]</scope>
    <source>
        <strain evidence="4">Wikel</strain>
        <strain evidence="2">Wikel colony</strain>
    </source>
</reference>
<organism>
    <name type="scientific">Ixodes scapularis</name>
    <name type="common">Black-legged tick</name>
    <name type="synonym">Deer tick</name>
    <dbReference type="NCBI Taxonomy" id="6945"/>
    <lineage>
        <taxon>Eukaryota</taxon>
        <taxon>Metazoa</taxon>
        <taxon>Ecdysozoa</taxon>
        <taxon>Arthropoda</taxon>
        <taxon>Chelicerata</taxon>
        <taxon>Arachnida</taxon>
        <taxon>Acari</taxon>
        <taxon>Parasitiformes</taxon>
        <taxon>Ixodida</taxon>
        <taxon>Ixodoidea</taxon>
        <taxon>Ixodidae</taxon>
        <taxon>Ixodinae</taxon>
        <taxon>Ixodes</taxon>
    </lineage>
</organism>
<accession>B7PHU4</accession>
<dbReference type="EnsemblMetazoa" id="ISCW003965-RA">
    <property type="protein sequence ID" value="ISCW003965-PA"/>
    <property type="gene ID" value="ISCW003965"/>
</dbReference>
<name>B7PHU4_IXOSC</name>
<sequence length="251" mass="26993">MPPLVATEPFPLPPGVLFPPYPSPPPPQLHPHAFYVPSQLGSNPVFLPVPVPMPLPMPAPPPQAPTFIACPPAPVQYSYPPPPPPAQPLSPSQDFARLIMLLERFGPDGSGGRQREEFESDMDRGKSRKNEKRENKMQRRKGKKERDVETKRGNGEDVKKPGVVLQRMQGDNQKEDAKKEELEEANKDSKGAHDLNAPVPGPASQAADIQPGAPVGDAQPLMSRQDNGEPALHGAASGNIGSPLASAPPQL</sequence>
<feature type="compositionally biased region" description="Basic and acidic residues" evidence="1">
    <location>
        <begin position="172"/>
        <end position="193"/>
    </location>
</feature>
<feature type="compositionally biased region" description="Basic and acidic residues" evidence="1">
    <location>
        <begin position="113"/>
        <end position="125"/>
    </location>
</feature>
<feature type="region of interest" description="Disordered" evidence="1">
    <location>
        <begin position="104"/>
        <end position="251"/>
    </location>
</feature>
<evidence type="ECO:0000313" key="2">
    <source>
        <dbReference type="EMBL" id="EEC06166.1"/>
    </source>
</evidence>
<dbReference type="AlphaFoldDB" id="B7PHU4"/>
<keyword evidence="4" id="KW-1185">Reference proteome</keyword>